<dbReference type="Proteomes" id="UP001321506">
    <property type="component" value="Unassembled WGS sequence"/>
</dbReference>
<reference evidence="2 3" key="1">
    <citation type="submission" date="2023-04" db="EMBL/GenBank/DDBJ databases">
        <title>Klugiella caeni sp. nov. isolated from the sludge of biochemical tank.</title>
        <authorList>
            <person name="Geng K."/>
        </authorList>
    </citation>
    <scope>NUCLEOTIDE SEQUENCE [LARGE SCALE GENOMIC DNA]</scope>
    <source>
        <strain evidence="2 3">YN-L-19</strain>
    </source>
</reference>
<dbReference type="PANTHER" id="PTHR46145:SF4">
    <property type="entry name" value="HEPARANASE"/>
    <property type="match status" value="1"/>
</dbReference>
<evidence type="ECO:0000313" key="2">
    <source>
        <dbReference type="EMBL" id="MDI2099628.1"/>
    </source>
</evidence>
<dbReference type="RefSeq" id="WP_281489420.1">
    <property type="nucleotide sequence ID" value="NZ_JASATX010000006.1"/>
</dbReference>
<sequence>MTVSTGILAPGSMSLVTTIDERFQSFDIALPETDAAASAPGAPASRPAPASRTGARRPPRASSRRPPSASAGIANELADRRFRSLVRALSPMVLQVSGPSAARVYVPRHDEFPPRPPQGFDAVLPRELQPPVLDFAESIGADLETMQTPPIGDAGLESAEELLDPIAYVDRLGALARSGVSIAAHHALATHDAPMQASLIDERDHSPRPAYWAALLWRRLMGTAVLDSGLHTIDRLHIYAHALRGLPEGVAALIVNTSPTITRRLAVPIDCVRYTLRADASEGGALRLNGRLLSVSSEGSLPRLTGLPTRRGPLTFTPRSITFLACPDARQAPSST</sequence>
<keyword evidence="3" id="KW-1185">Reference proteome</keyword>
<organism evidence="2 3">
    <name type="scientific">Ruicaihuangia caeni</name>
    <dbReference type="NCBI Taxonomy" id="3042517"/>
    <lineage>
        <taxon>Bacteria</taxon>
        <taxon>Bacillati</taxon>
        <taxon>Actinomycetota</taxon>
        <taxon>Actinomycetes</taxon>
        <taxon>Micrococcales</taxon>
        <taxon>Microbacteriaceae</taxon>
        <taxon>Ruicaihuangia</taxon>
    </lineage>
</organism>
<evidence type="ECO:0000313" key="3">
    <source>
        <dbReference type="Proteomes" id="UP001321506"/>
    </source>
</evidence>
<protein>
    <recommendedName>
        <fullName evidence="4">Gfo/Idh/MocA-like oxidoreductase C-terminal domain-containing protein</fullName>
    </recommendedName>
</protein>
<evidence type="ECO:0000256" key="1">
    <source>
        <dbReference type="SAM" id="MobiDB-lite"/>
    </source>
</evidence>
<feature type="compositionally biased region" description="Basic residues" evidence="1">
    <location>
        <begin position="54"/>
        <end position="63"/>
    </location>
</feature>
<dbReference type="AlphaFoldDB" id="A0AAW6TBA9"/>
<dbReference type="PANTHER" id="PTHR46145">
    <property type="entry name" value="HEPARANASE"/>
    <property type="match status" value="1"/>
</dbReference>
<feature type="region of interest" description="Disordered" evidence="1">
    <location>
        <begin position="34"/>
        <end position="74"/>
    </location>
</feature>
<gene>
    <name evidence="2" type="ORF">QF206_11700</name>
</gene>
<name>A0AAW6TBA9_9MICO</name>
<comment type="caution">
    <text evidence="2">The sequence shown here is derived from an EMBL/GenBank/DDBJ whole genome shotgun (WGS) entry which is preliminary data.</text>
</comment>
<proteinExistence type="predicted"/>
<feature type="compositionally biased region" description="Low complexity" evidence="1">
    <location>
        <begin position="35"/>
        <end position="53"/>
    </location>
</feature>
<evidence type="ECO:0008006" key="4">
    <source>
        <dbReference type="Google" id="ProtNLM"/>
    </source>
</evidence>
<dbReference type="EMBL" id="JASATX010000006">
    <property type="protein sequence ID" value="MDI2099628.1"/>
    <property type="molecule type" value="Genomic_DNA"/>
</dbReference>
<accession>A0AAW6TBA9</accession>